<dbReference type="Gene3D" id="3.90.1150.30">
    <property type="match status" value="1"/>
</dbReference>
<keyword evidence="1" id="KW-0238">DNA-binding</keyword>
<dbReference type="Proteomes" id="UP001501081">
    <property type="component" value="Unassembled WGS sequence"/>
</dbReference>
<name>A0ABP7QMT5_9SPHI</name>
<keyword evidence="2" id="KW-1185">Reference proteome</keyword>
<accession>A0ABP7QMT5</accession>
<reference evidence="2" key="1">
    <citation type="journal article" date="2019" name="Int. J. Syst. Evol. Microbiol.">
        <title>The Global Catalogue of Microorganisms (GCM) 10K type strain sequencing project: providing services to taxonomists for standard genome sequencing and annotation.</title>
        <authorList>
            <consortium name="The Broad Institute Genomics Platform"/>
            <consortium name="The Broad Institute Genome Sequencing Center for Infectious Disease"/>
            <person name="Wu L."/>
            <person name="Ma J."/>
        </authorList>
    </citation>
    <scope>NUCLEOTIDE SEQUENCE [LARGE SCALE GENOMIC DNA]</scope>
    <source>
        <strain evidence="2">JCM 17338</strain>
    </source>
</reference>
<gene>
    <name evidence="1" type="ORF">GCM10022246_41060</name>
</gene>
<dbReference type="RefSeq" id="WP_316758839.1">
    <property type="nucleotide sequence ID" value="NZ_BAABAK010000022.1"/>
</dbReference>
<dbReference type="Pfam" id="PF04237">
    <property type="entry name" value="YjbR"/>
    <property type="match status" value="1"/>
</dbReference>
<evidence type="ECO:0000313" key="1">
    <source>
        <dbReference type="EMBL" id="GAA3985213.1"/>
    </source>
</evidence>
<dbReference type="InterPro" id="IPR038056">
    <property type="entry name" value="YjbR-like_sf"/>
</dbReference>
<dbReference type="GO" id="GO:0003677">
    <property type="term" value="F:DNA binding"/>
    <property type="evidence" value="ECO:0007669"/>
    <property type="project" value="UniProtKB-KW"/>
</dbReference>
<sequence>MIHFKDSTLQALEFIRQAVMELPSVTEKICFETPAFYANKKIFARIKEDGESLVLYNEERNLWINKDPKTFFITPHYENYKYMLINLERVEPEELKQLLKLAWQQRAPKSAVKQMNL</sequence>
<proteinExistence type="predicted"/>
<protein>
    <submittedName>
        <fullName evidence="1">MmcQ/YjbR family DNA-binding protein</fullName>
    </submittedName>
</protein>
<organism evidence="1 2">
    <name type="scientific">Pedobacter ginsengiterrae</name>
    <dbReference type="NCBI Taxonomy" id="871696"/>
    <lineage>
        <taxon>Bacteria</taxon>
        <taxon>Pseudomonadati</taxon>
        <taxon>Bacteroidota</taxon>
        <taxon>Sphingobacteriia</taxon>
        <taxon>Sphingobacteriales</taxon>
        <taxon>Sphingobacteriaceae</taxon>
        <taxon>Pedobacter</taxon>
    </lineage>
</organism>
<dbReference type="InterPro" id="IPR058532">
    <property type="entry name" value="YjbR/MT2646/Rv2570-like"/>
</dbReference>
<dbReference type="SUPFAM" id="SSF142906">
    <property type="entry name" value="YjbR-like"/>
    <property type="match status" value="1"/>
</dbReference>
<comment type="caution">
    <text evidence="1">The sequence shown here is derived from an EMBL/GenBank/DDBJ whole genome shotgun (WGS) entry which is preliminary data.</text>
</comment>
<evidence type="ECO:0000313" key="2">
    <source>
        <dbReference type="Proteomes" id="UP001501081"/>
    </source>
</evidence>
<dbReference type="EMBL" id="BAABAK010000022">
    <property type="protein sequence ID" value="GAA3985213.1"/>
    <property type="molecule type" value="Genomic_DNA"/>
</dbReference>